<dbReference type="EMBL" id="SFCI01000132">
    <property type="protein sequence ID" value="TFY82204.1"/>
    <property type="molecule type" value="Genomic_DNA"/>
</dbReference>
<sequence length="107" mass="13153">MDVDMKTKEEVDDKLRVEKEKERDFDRERERDRERDRDRDVRDKRDSGRDRDRDRERDRDRRDSVRSRRGGGDHWEPEDARRNGDVRLCTHVPASLSHELTCRLLFM</sequence>
<reference evidence="2 3" key="1">
    <citation type="submission" date="2019-02" db="EMBL/GenBank/DDBJ databases">
        <title>Genome sequencing of the rare red list fungi Hericium alpestre (H. flagellum).</title>
        <authorList>
            <person name="Buettner E."/>
            <person name="Kellner H."/>
        </authorList>
    </citation>
    <scope>NUCLEOTIDE SEQUENCE [LARGE SCALE GENOMIC DNA]</scope>
    <source>
        <strain evidence="2 3">DSM 108284</strain>
    </source>
</reference>
<keyword evidence="3" id="KW-1185">Reference proteome</keyword>
<gene>
    <name evidence="2" type="ORF">EWM64_g1815</name>
</gene>
<protein>
    <submittedName>
        <fullName evidence="2">Uncharacterized protein</fullName>
    </submittedName>
</protein>
<organism evidence="2 3">
    <name type="scientific">Hericium alpestre</name>
    <dbReference type="NCBI Taxonomy" id="135208"/>
    <lineage>
        <taxon>Eukaryota</taxon>
        <taxon>Fungi</taxon>
        <taxon>Dikarya</taxon>
        <taxon>Basidiomycota</taxon>
        <taxon>Agaricomycotina</taxon>
        <taxon>Agaricomycetes</taxon>
        <taxon>Russulales</taxon>
        <taxon>Hericiaceae</taxon>
        <taxon>Hericium</taxon>
    </lineage>
</organism>
<dbReference type="Proteomes" id="UP000298061">
    <property type="component" value="Unassembled WGS sequence"/>
</dbReference>
<dbReference type="AlphaFoldDB" id="A0A4Z0A7F0"/>
<evidence type="ECO:0000256" key="1">
    <source>
        <dbReference type="SAM" id="MobiDB-lite"/>
    </source>
</evidence>
<evidence type="ECO:0000313" key="2">
    <source>
        <dbReference type="EMBL" id="TFY82204.1"/>
    </source>
</evidence>
<comment type="caution">
    <text evidence="2">The sequence shown here is derived from an EMBL/GenBank/DDBJ whole genome shotgun (WGS) entry which is preliminary data.</text>
</comment>
<proteinExistence type="predicted"/>
<feature type="region of interest" description="Disordered" evidence="1">
    <location>
        <begin position="1"/>
        <end position="85"/>
    </location>
</feature>
<evidence type="ECO:0000313" key="3">
    <source>
        <dbReference type="Proteomes" id="UP000298061"/>
    </source>
</evidence>
<accession>A0A4Z0A7F0</accession>
<name>A0A4Z0A7F0_9AGAM</name>